<evidence type="ECO:0000259" key="5">
    <source>
        <dbReference type="PROSITE" id="PS50110"/>
    </source>
</evidence>
<dbReference type="InterPro" id="IPR043128">
    <property type="entry name" value="Rev_trsase/Diguanyl_cyclase"/>
</dbReference>
<dbReference type="GO" id="GO:0005886">
    <property type="term" value="C:plasma membrane"/>
    <property type="evidence" value="ECO:0007669"/>
    <property type="project" value="TreeGrafter"/>
</dbReference>
<dbReference type="Proteomes" id="UP000006327">
    <property type="component" value="Unassembled WGS sequence"/>
</dbReference>
<dbReference type="EMBL" id="BAEO01000067">
    <property type="protein sequence ID" value="GAC22038.1"/>
    <property type="molecule type" value="Genomic_DNA"/>
</dbReference>
<sequence length="558" mass="62862">MSSKLEQKLAEFRITFIAEFNDKLAVLIKLWSEARTSHSRDSIKQFRFEVHSLKGSSGTLNFITLSDRLGMIEEEVAPCEVQTNNFKNVIPFIDRHMNSMIEASRNNPNPLLVLRDIPNSLGELREPQKNKEEITTQSYRDIKIALIDDNDATLTIHAKLLAGFGFTICQCKSIKQLQEEFKQQTFNLVLIDTDNSIDQSEEMFAYAAELRYSGIDVFILSSSSSFENRLAAVRSKANEYLLKPVNITTLVSKIRKNFKLDLVRPYRILLLDDQASVSIFYKALLEDEHVEVLAINHAESIMTELDSFHPDVFLLDMHMPNISGLEVARLLRQQSKYDYVPIIFLTADEDINTKLEVLECGADDVIPKNTPPNLIVKQVDSRIQRGQEIRYLASRDSLTGVLNHGQIMDAAAHALRLASRQQKPTVVVMIDLDHFKGVNDKYGHVAGDKVLISLGQLLMQSVRDTDYVGRYGGEEFMVVFSDTDPNIIESKMNDILTAFLQITYTIAEQPFNCSFSAGLASSTHHQKLSELVSSADAALYAAKEAGRSRVCVDALIKD</sequence>
<dbReference type="InterPro" id="IPR001789">
    <property type="entry name" value="Sig_transdc_resp-reg_receiver"/>
</dbReference>
<evidence type="ECO:0000313" key="7">
    <source>
        <dbReference type="EMBL" id="GAC22038.1"/>
    </source>
</evidence>
<dbReference type="CDD" id="cd00156">
    <property type="entry name" value="REC"/>
    <property type="match status" value="1"/>
</dbReference>
<feature type="domain" description="Response regulatory" evidence="5">
    <location>
        <begin position="143"/>
        <end position="258"/>
    </location>
</feature>
<dbReference type="GO" id="GO:1902201">
    <property type="term" value="P:negative regulation of bacterial-type flagellum-dependent cell motility"/>
    <property type="evidence" value="ECO:0007669"/>
    <property type="project" value="TreeGrafter"/>
</dbReference>
<dbReference type="OrthoDB" id="9812260at2"/>
<dbReference type="InterPro" id="IPR029787">
    <property type="entry name" value="Nucleotide_cyclase"/>
</dbReference>
<comment type="cofactor">
    <cofactor evidence="1">
        <name>Mg(2+)</name>
        <dbReference type="ChEBI" id="CHEBI:18420"/>
    </cofactor>
</comment>
<evidence type="ECO:0000256" key="4">
    <source>
        <dbReference type="PROSITE-ProRule" id="PRU00169"/>
    </source>
</evidence>
<dbReference type="SMART" id="SM00448">
    <property type="entry name" value="REC"/>
    <property type="match status" value="2"/>
</dbReference>
<dbReference type="RefSeq" id="WP_007625600.1">
    <property type="nucleotide sequence ID" value="NZ_BAEO01000067.1"/>
</dbReference>
<dbReference type="NCBIfam" id="TIGR00254">
    <property type="entry name" value="GGDEF"/>
    <property type="match status" value="1"/>
</dbReference>
<dbReference type="Pfam" id="PF00072">
    <property type="entry name" value="Response_reg"/>
    <property type="match status" value="2"/>
</dbReference>
<comment type="caution">
    <text evidence="7">The sequence shown here is derived from an EMBL/GenBank/DDBJ whole genome shotgun (WGS) entry which is preliminary data.</text>
</comment>
<dbReference type="GO" id="GO:0043709">
    <property type="term" value="P:cell adhesion involved in single-species biofilm formation"/>
    <property type="evidence" value="ECO:0007669"/>
    <property type="project" value="TreeGrafter"/>
</dbReference>
<dbReference type="GO" id="GO:0000160">
    <property type="term" value="P:phosphorelay signal transduction system"/>
    <property type="evidence" value="ECO:0007669"/>
    <property type="project" value="InterPro"/>
</dbReference>
<keyword evidence="8" id="KW-1185">Reference proteome</keyword>
<dbReference type="AlphaFoldDB" id="K6YZ55"/>
<name>K6YZ55_9ALTE</name>
<dbReference type="Gene3D" id="3.30.70.270">
    <property type="match status" value="1"/>
</dbReference>
<feature type="modified residue" description="4-aspartylphosphate" evidence="4">
    <location>
        <position position="192"/>
    </location>
</feature>
<dbReference type="PROSITE" id="PS50110">
    <property type="entry name" value="RESPONSE_REGULATORY"/>
    <property type="match status" value="2"/>
</dbReference>
<dbReference type="SUPFAM" id="SSF47226">
    <property type="entry name" value="Histidine-containing phosphotransfer domain, HPT domain"/>
    <property type="match status" value="1"/>
</dbReference>
<dbReference type="InterPro" id="IPR000160">
    <property type="entry name" value="GGDEF_dom"/>
</dbReference>
<evidence type="ECO:0000256" key="1">
    <source>
        <dbReference type="ARBA" id="ARBA00001946"/>
    </source>
</evidence>
<evidence type="ECO:0000313" key="8">
    <source>
        <dbReference type="Proteomes" id="UP000006327"/>
    </source>
</evidence>
<proteinExistence type="predicted"/>
<dbReference type="STRING" id="493475.GARC_5103"/>
<dbReference type="EC" id="2.7.7.65" evidence="2"/>
<feature type="domain" description="GGDEF" evidence="6">
    <location>
        <begin position="423"/>
        <end position="555"/>
    </location>
</feature>
<reference evidence="7 8" key="1">
    <citation type="journal article" date="2017" name="Antonie Van Leeuwenhoek">
        <title>Rhizobium rhizosphaerae sp. nov., a novel species isolated from rice rhizosphere.</title>
        <authorList>
            <person name="Zhao J.J."/>
            <person name="Zhang J."/>
            <person name="Zhang R.J."/>
            <person name="Zhang C.W."/>
            <person name="Yin H.Q."/>
            <person name="Zhang X.X."/>
        </authorList>
    </citation>
    <scope>NUCLEOTIDE SEQUENCE [LARGE SCALE GENOMIC DNA]</scope>
    <source>
        <strain evidence="7 8">BSs20135</strain>
    </source>
</reference>
<feature type="domain" description="Response regulatory" evidence="5">
    <location>
        <begin position="267"/>
        <end position="383"/>
    </location>
</feature>
<dbReference type="PANTHER" id="PTHR45138:SF9">
    <property type="entry name" value="DIGUANYLATE CYCLASE DGCM-RELATED"/>
    <property type="match status" value="1"/>
</dbReference>
<dbReference type="Pfam" id="PF00990">
    <property type="entry name" value="GGDEF"/>
    <property type="match status" value="1"/>
</dbReference>
<organism evidence="7 8">
    <name type="scientific">Paraglaciecola arctica BSs20135</name>
    <dbReference type="NCBI Taxonomy" id="493475"/>
    <lineage>
        <taxon>Bacteria</taxon>
        <taxon>Pseudomonadati</taxon>
        <taxon>Pseudomonadota</taxon>
        <taxon>Gammaproteobacteria</taxon>
        <taxon>Alteromonadales</taxon>
        <taxon>Alteromonadaceae</taxon>
        <taxon>Paraglaciecola</taxon>
    </lineage>
</organism>
<dbReference type="PROSITE" id="PS50887">
    <property type="entry name" value="GGDEF"/>
    <property type="match status" value="1"/>
</dbReference>
<dbReference type="InterPro" id="IPR036641">
    <property type="entry name" value="HPT_dom_sf"/>
</dbReference>
<evidence type="ECO:0000256" key="2">
    <source>
        <dbReference type="ARBA" id="ARBA00012528"/>
    </source>
</evidence>
<dbReference type="eggNOG" id="COG3706">
    <property type="taxonomic scope" value="Bacteria"/>
</dbReference>
<dbReference type="SMART" id="SM00267">
    <property type="entry name" value="GGDEF"/>
    <property type="match status" value="1"/>
</dbReference>
<dbReference type="InterPro" id="IPR011006">
    <property type="entry name" value="CheY-like_superfamily"/>
</dbReference>
<protein>
    <recommendedName>
        <fullName evidence="2">diguanylate cyclase</fullName>
        <ecNumber evidence="2">2.7.7.65</ecNumber>
    </recommendedName>
</protein>
<dbReference type="GO" id="GO:0052621">
    <property type="term" value="F:diguanylate cyclase activity"/>
    <property type="evidence" value="ECO:0007669"/>
    <property type="project" value="UniProtKB-EC"/>
</dbReference>
<dbReference type="InterPro" id="IPR050469">
    <property type="entry name" value="Diguanylate_Cyclase"/>
</dbReference>
<keyword evidence="4" id="KW-0597">Phosphoprotein</keyword>
<dbReference type="SUPFAM" id="SSF52172">
    <property type="entry name" value="CheY-like"/>
    <property type="match status" value="2"/>
</dbReference>
<dbReference type="PANTHER" id="PTHR45138">
    <property type="entry name" value="REGULATORY COMPONENTS OF SENSORY TRANSDUCTION SYSTEM"/>
    <property type="match status" value="1"/>
</dbReference>
<evidence type="ECO:0000259" key="6">
    <source>
        <dbReference type="PROSITE" id="PS50887"/>
    </source>
</evidence>
<feature type="modified residue" description="4-aspartylphosphate" evidence="4">
    <location>
        <position position="316"/>
    </location>
</feature>
<evidence type="ECO:0000256" key="3">
    <source>
        <dbReference type="ARBA" id="ARBA00034247"/>
    </source>
</evidence>
<accession>K6YZ55</accession>
<dbReference type="SUPFAM" id="SSF55073">
    <property type="entry name" value="Nucleotide cyclase"/>
    <property type="match status" value="1"/>
</dbReference>
<dbReference type="CDD" id="cd01949">
    <property type="entry name" value="GGDEF"/>
    <property type="match status" value="1"/>
</dbReference>
<dbReference type="Gene3D" id="3.40.50.2300">
    <property type="match status" value="2"/>
</dbReference>
<comment type="catalytic activity">
    <reaction evidence="3">
        <text>2 GTP = 3',3'-c-di-GMP + 2 diphosphate</text>
        <dbReference type="Rhea" id="RHEA:24898"/>
        <dbReference type="ChEBI" id="CHEBI:33019"/>
        <dbReference type="ChEBI" id="CHEBI:37565"/>
        <dbReference type="ChEBI" id="CHEBI:58805"/>
        <dbReference type="EC" id="2.7.7.65"/>
    </reaction>
</comment>
<gene>
    <name evidence="7" type="ORF">GARC_5103</name>
</gene>
<dbReference type="FunFam" id="3.30.70.270:FF:000001">
    <property type="entry name" value="Diguanylate cyclase domain protein"/>
    <property type="match status" value="1"/>
</dbReference>